<evidence type="ECO:0000313" key="3">
    <source>
        <dbReference type="Proteomes" id="UP001150879"/>
    </source>
</evidence>
<protein>
    <recommendedName>
        <fullName evidence="1">BTB domain-containing protein</fullName>
    </recommendedName>
</protein>
<reference evidence="2" key="2">
    <citation type="journal article" date="2023" name="IMA Fungus">
        <title>Comparative genomic study of the Penicillium genus elucidates a diverse pangenome and 15 lateral gene transfer events.</title>
        <authorList>
            <person name="Petersen C."/>
            <person name="Sorensen T."/>
            <person name="Nielsen M.R."/>
            <person name="Sondergaard T.E."/>
            <person name="Sorensen J.L."/>
            <person name="Fitzpatrick D.A."/>
            <person name="Frisvad J.C."/>
            <person name="Nielsen K.L."/>
        </authorList>
    </citation>
    <scope>NUCLEOTIDE SEQUENCE</scope>
    <source>
        <strain evidence="2">IBT 16849</strain>
    </source>
</reference>
<comment type="caution">
    <text evidence="2">The sequence shown here is derived from an EMBL/GenBank/DDBJ whole genome shotgun (WGS) entry which is preliminary data.</text>
</comment>
<reference evidence="2" key="1">
    <citation type="submission" date="2022-11" db="EMBL/GenBank/DDBJ databases">
        <authorList>
            <person name="Petersen C."/>
        </authorList>
    </citation>
    <scope>NUCLEOTIDE SEQUENCE</scope>
    <source>
        <strain evidence="2">IBT 16849</strain>
    </source>
</reference>
<dbReference type="InterPro" id="IPR000210">
    <property type="entry name" value="BTB/POZ_dom"/>
</dbReference>
<dbReference type="Proteomes" id="UP001150879">
    <property type="component" value="Unassembled WGS sequence"/>
</dbReference>
<gene>
    <name evidence="2" type="ORF">N7472_008121</name>
</gene>
<dbReference type="EMBL" id="JAPQKP010000005">
    <property type="protein sequence ID" value="KAJ5189107.1"/>
    <property type="molecule type" value="Genomic_DNA"/>
</dbReference>
<proteinExistence type="predicted"/>
<dbReference type="AlphaFoldDB" id="A0A9W9J3F2"/>
<dbReference type="OrthoDB" id="194443at2759"/>
<dbReference type="PANTHER" id="PTHR47843">
    <property type="entry name" value="BTB DOMAIN-CONTAINING PROTEIN-RELATED"/>
    <property type="match status" value="1"/>
</dbReference>
<dbReference type="SMART" id="SM00225">
    <property type="entry name" value="BTB"/>
    <property type="match status" value="1"/>
</dbReference>
<dbReference type="Gene3D" id="3.30.710.10">
    <property type="entry name" value="Potassium Channel Kv1.1, Chain A"/>
    <property type="match status" value="1"/>
</dbReference>
<organism evidence="2 3">
    <name type="scientific">Penicillium cf. griseofulvum</name>
    <dbReference type="NCBI Taxonomy" id="2972120"/>
    <lineage>
        <taxon>Eukaryota</taxon>
        <taxon>Fungi</taxon>
        <taxon>Dikarya</taxon>
        <taxon>Ascomycota</taxon>
        <taxon>Pezizomycotina</taxon>
        <taxon>Eurotiomycetes</taxon>
        <taxon>Eurotiomycetidae</taxon>
        <taxon>Eurotiales</taxon>
        <taxon>Aspergillaceae</taxon>
        <taxon>Penicillium</taxon>
    </lineage>
</organism>
<dbReference type="SUPFAM" id="SSF54695">
    <property type="entry name" value="POZ domain"/>
    <property type="match status" value="1"/>
</dbReference>
<evidence type="ECO:0000259" key="1">
    <source>
        <dbReference type="PROSITE" id="PS50097"/>
    </source>
</evidence>
<feature type="domain" description="BTB" evidence="1">
    <location>
        <begin position="41"/>
        <end position="114"/>
    </location>
</feature>
<evidence type="ECO:0000313" key="2">
    <source>
        <dbReference type="EMBL" id="KAJ5189107.1"/>
    </source>
</evidence>
<accession>A0A9W9J3F2</accession>
<dbReference type="CDD" id="cd18186">
    <property type="entry name" value="BTB_POZ_ZBTB_KLHL-like"/>
    <property type="match status" value="1"/>
</dbReference>
<dbReference type="PANTHER" id="PTHR47843:SF2">
    <property type="entry name" value="BTB DOMAIN-CONTAINING PROTEIN"/>
    <property type="match status" value="1"/>
</dbReference>
<name>A0A9W9J3F2_9EURO</name>
<keyword evidence="3" id="KW-1185">Reference proteome</keyword>
<dbReference type="InterPro" id="IPR011333">
    <property type="entry name" value="SKP1/BTB/POZ_sf"/>
</dbReference>
<sequence length="258" mass="29421">MANAPEGSAEYFVAKQVPEMSLRSRYLTTLNSSILPLYQGPSVILRVQPSNKEYIISKGLLCAESPVFSKMFNGEFLESKQQTATLEETEDDVSVRSLEALFQWLYHRTVSFGIEDPREHISAAMELARLADKYDIIGLETIMAQYIRNILKHNPHPQNKKSLRYVDSNTFYLTRDHIASATLLPREHPVRGVLAAASVEGFLRSKRHKFSEEVHAYPSFGVDLLLETRLVLHQVDAHFKDPISGQRLDLNSNVFEWE</sequence>
<dbReference type="Pfam" id="PF00651">
    <property type="entry name" value="BTB"/>
    <property type="match status" value="1"/>
</dbReference>
<dbReference type="PROSITE" id="PS50097">
    <property type="entry name" value="BTB"/>
    <property type="match status" value="1"/>
</dbReference>